<dbReference type="EMBL" id="JAJEQT010000013">
    <property type="protein sequence ID" value="MCC2219970.1"/>
    <property type="molecule type" value="Genomic_DNA"/>
</dbReference>
<reference evidence="1 2" key="1">
    <citation type="submission" date="2021-10" db="EMBL/GenBank/DDBJ databases">
        <title>Anaerobic single-cell dispensing facilitates the cultivation of human gut bacteria.</title>
        <authorList>
            <person name="Afrizal A."/>
        </authorList>
    </citation>
    <scope>NUCLEOTIDE SEQUENCE [LARGE SCALE GENOMIC DNA]</scope>
    <source>
        <strain evidence="1 2">CLA-AA-H212</strain>
    </source>
</reference>
<sequence>MIEMKIRDEEMETLSNNIMDLTTQIDSRIQTLIEALTNVCMSGVSEGDFHNNLELYISVLQTLSSELPSWSTECENRIINFLEKLEVVDGDLYSEI</sequence>
<evidence type="ECO:0000313" key="1">
    <source>
        <dbReference type="EMBL" id="MCC2219970.1"/>
    </source>
</evidence>
<dbReference type="Proteomes" id="UP001198495">
    <property type="component" value="Unassembled WGS sequence"/>
</dbReference>
<name>A0ABS8FRZ1_9FIRM</name>
<organism evidence="1 2">
    <name type="scientific">Coprococcus hominis</name>
    <name type="common">ex Arizal et al. 2022</name>
    <dbReference type="NCBI Taxonomy" id="2881262"/>
    <lineage>
        <taxon>Bacteria</taxon>
        <taxon>Bacillati</taxon>
        <taxon>Bacillota</taxon>
        <taxon>Clostridia</taxon>
        <taxon>Lachnospirales</taxon>
        <taxon>Lachnospiraceae</taxon>
        <taxon>Coprococcus</taxon>
    </lineage>
</organism>
<keyword evidence="2" id="KW-1185">Reference proteome</keyword>
<gene>
    <name evidence="1" type="ORF">LKD28_13230</name>
</gene>
<proteinExistence type="predicted"/>
<evidence type="ECO:0000313" key="2">
    <source>
        <dbReference type="Proteomes" id="UP001198495"/>
    </source>
</evidence>
<comment type="caution">
    <text evidence="1">The sequence shown here is derived from an EMBL/GenBank/DDBJ whole genome shotgun (WGS) entry which is preliminary data.</text>
</comment>
<accession>A0ABS8FRZ1</accession>
<dbReference type="RefSeq" id="WP_227573627.1">
    <property type="nucleotide sequence ID" value="NZ_JAJEQT010000013.1"/>
</dbReference>
<protein>
    <submittedName>
        <fullName evidence="1">Uncharacterized protein</fullName>
    </submittedName>
</protein>